<feature type="chain" id="PRO_5003154693" description="Secreted protein" evidence="1">
    <location>
        <begin position="20"/>
        <end position="344"/>
    </location>
</feature>
<sequence>MKIKTYLLTLILLCSNSWAKRETIIAKNLDISSSKSGDKVTGEISANFLDVDYEEHNFKAYDDDMAMSGTFEIEKQNLKTKVSFIEFSTKLEEDNPLAQLDRLELVDTELKFNRESMLFNSPSLLLQSRGDSVTALNLRGECDPLGDSTTDVDIVCLKNGKLNSSDVHIQNPSINLRMKNLNTTITPSDISLKTNQAEFRSNGEVTIVKDFKLRCKNLIKRRFKEDEVVAGCLKSSNIDLDRFDERKVKSIEKGIVDLEDIRNLRIEIRDSSLVLKSKIKILFKISLRVYGKIHYIPEQKLIRLDITKARFAGIPAKKLTMMIMKLFIEEDSIRIDDDTIFIKV</sequence>
<dbReference type="KEGG" id="bmx:BMS_2116"/>
<reference evidence="3" key="1">
    <citation type="journal article" date="2013" name="ISME J.">
        <title>A small predatory core genome in the divergent marine Bacteriovorax marinus SJ and the terrestrial Bdellovibrio bacteriovorus.</title>
        <authorList>
            <person name="Crossman L.C."/>
            <person name="Chen H."/>
            <person name="Cerdeno-Tarraga A.M."/>
            <person name="Brooks K."/>
            <person name="Quail M.A."/>
            <person name="Pineiro S.A."/>
            <person name="Hobley L."/>
            <person name="Sockett R.E."/>
            <person name="Bentley S.D."/>
            <person name="Parkhill J."/>
            <person name="Williams H.N."/>
            <person name="Stine O.C."/>
        </authorList>
    </citation>
    <scope>NUCLEOTIDE SEQUENCE [LARGE SCALE GENOMIC DNA]</scope>
    <source>
        <strain evidence="3">ATCC BAA-682 / DSM 15412 / SJ</strain>
    </source>
</reference>
<proteinExistence type="predicted"/>
<organism evidence="2 3">
    <name type="scientific">Halobacteriovorax marinus (strain ATCC BAA-682 / DSM 15412 / SJ)</name>
    <name type="common">Bacteriovorax marinus</name>
    <dbReference type="NCBI Taxonomy" id="862908"/>
    <lineage>
        <taxon>Bacteria</taxon>
        <taxon>Pseudomonadati</taxon>
        <taxon>Bdellovibrionota</taxon>
        <taxon>Bacteriovoracia</taxon>
        <taxon>Bacteriovoracales</taxon>
        <taxon>Halobacteriovoraceae</taxon>
        <taxon>Halobacteriovorax</taxon>
    </lineage>
</organism>
<dbReference type="HOGENOM" id="CLU_798693_0_0_7"/>
<gene>
    <name evidence="2" type="ordered locus">BMS_2116</name>
</gene>
<evidence type="ECO:0000313" key="3">
    <source>
        <dbReference type="Proteomes" id="UP000008963"/>
    </source>
</evidence>
<dbReference type="EMBL" id="FQ312005">
    <property type="protein sequence ID" value="CBW26924.1"/>
    <property type="molecule type" value="Genomic_DNA"/>
</dbReference>
<dbReference type="AlphaFoldDB" id="E1X3J5"/>
<dbReference type="RefSeq" id="WP_014244702.1">
    <property type="nucleotide sequence ID" value="NC_016620.1"/>
</dbReference>
<evidence type="ECO:0000256" key="1">
    <source>
        <dbReference type="SAM" id="SignalP"/>
    </source>
</evidence>
<protein>
    <recommendedName>
        <fullName evidence="4">Secreted protein</fullName>
    </recommendedName>
</protein>
<evidence type="ECO:0000313" key="2">
    <source>
        <dbReference type="EMBL" id="CBW26924.1"/>
    </source>
</evidence>
<accession>E1X3J5</accession>
<feature type="signal peptide" evidence="1">
    <location>
        <begin position="1"/>
        <end position="19"/>
    </location>
</feature>
<keyword evidence="1" id="KW-0732">Signal</keyword>
<dbReference type="PATRIC" id="fig|862908.3.peg.2012"/>
<evidence type="ECO:0008006" key="4">
    <source>
        <dbReference type="Google" id="ProtNLM"/>
    </source>
</evidence>
<dbReference type="Proteomes" id="UP000008963">
    <property type="component" value="Chromosome"/>
</dbReference>
<name>E1X3J5_HALMS</name>
<keyword evidence="3" id="KW-1185">Reference proteome</keyword>